<dbReference type="InterPro" id="IPR000515">
    <property type="entry name" value="MetI-like"/>
</dbReference>
<evidence type="ECO:0000256" key="2">
    <source>
        <dbReference type="ARBA" id="ARBA00009047"/>
    </source>
</evidence>
<feature type="transmembrane region" description="Helical" evidence="9">
    <location>
        <begin position="68"/>
        <end position="94"/>
    </location>
</feature>
<dbReference type="CDD" id="cd06261">
    <property type="entry name" value="TM_PBP2"/>
    <property type="match status" value="1"/>
</dbReference>
<keyword evidence="4" id="KW-1003">Cell membrane</keyword>
<keyword evidence="6 9" id="KW-0812">Transmembrane</keyword>
<gene>
    <name evidence="11" type="ORF">S01H4_16246</name>
</gene>
<dbReference type="Gene3D" id="1.10.3720.10">
    <property type="entry name" value="MetI-like"/>
    <property type="match status" value="1"/>
</dbReference>
<accession>X0Z112</accession>
<name>X0Z112_9ZZZZ</name>
<dbReference type="InterPro" id="IPR050901">
    <property type="entry name" value="BP-dep_ABC_trans_perm"/>
</dbReference>
<sequence length="254" mass="28260">MQNRRAKLIFIYIAFIGMAVAVLFPLYWTLLVSTTTKIALFEKPIPYITGFVVENYSRPFLTDLYGGYLLNSLIIASGNAALVLALAIPAAYALCRFKIRGREHIFFWLITNRMAPPASFIIPLYMIFSGSVFRGIRLMDTHLGMILVYCIFNLPFAIWLLKGMIDAIPVELDEAAVVDGCSYLGILWKIIIPVAKPSIAVTAVLIWLFSWNEMLFASILTGTRANTITCGVLKFVTVVGIDWGEMAAVSIVCL</sequence>
<dbReference type="Pfam" id="PF00528">
    <property type="entry name" value="BPD_transp_1"/>
    <property type="match status" value="1"/>
</dbReference>
<feature type="transmembrane region" description="Helical" evidence="9">
    <location>
        <begin position="115"/>
        <end position="136"/>
    </location>
</feature>
<evidence type="ECO:0000256" key="5">
    <source>
        <dbReference type="ARBA" id="ARBA00022597"/>
    </source>
</evidence>
<dbReference type="PANTHER" id="PTHR32243:SF50">
    <property type="entry name" value="MALTOSE_MALTODEXTRIN TRANSPORT SYSTEM PERMEASE PROTEIN MALG"/>
    <property type="match status" value="1"/>
</dbReference>
<dbReference type="InterPro" id="IPR035906">
    <property type="entry name" value="MetI-like_sf"/>
</dbReference>
<proteinExistence type="inferred from homology"/>
<evidence type="ECO:0000256" key="4">
    <source>
        <dbReference type="ARBA" id="ARBA00022475"/>
    </source>
</evidence>
<keyword evidence="8 9" id="KW-0472">Membrane</keyword>
<keyword evidence="5" id="KW-0762">Sugar transport</keyword>
<evidence type="ECO:0000256" key="7">
    <source>
        <dbReference type="ARBA" id="ARBA00022989"/>
    </source>
</evidence>
<keyword evidence="3" id="KW-0813">Transport</keyword>
<dbReference type="SUPFAM" id="SSF161098">
    <property type="entry name" value="MetI-like"/>
    <property type="match status" value="1"/>
</dbReference>
<evidence type="ECO:0000259" key="10">
    <source>
        <dbReference type="PROSITE" id="PS50928"/>
    </source>
</evidence>
<dbReference type="GO" id="GO:0055085">
    <property type="term" value="P:transmembrane transport"/>
    <property type="evidence" value="ECO:0007669"/>
    <property type="project" value="InterPro"/>
</dbReference>
<feature type="transmembrane region" description="Helical" evidence="9">
    <location>
        <begin position="9"/>
        <end position="28"/>
    </location>
</feature>
<reference evidence="11" key="1">
    <citation type="journal article" date="2014" name="Front. Microbiol.">
        <title>High frequency of phylogenetically diverse reductive dehalogenase-homologous genes in deep subseafloor sedimentary metagenomes.</title>
        <authorList>
            <person name="Kawai M."/>
            <person name="Futagami T."/>
            <person name="Toyoda A."/>
            <person name="Takaki Y."/>
            <person name="Nishi S."/>
            <person name="Hori S."/>
            <person name="Arai W."/>
            <person name="Tsubouchi T."/>
            <person name="Morono Y."/>
            <person name="Uchiyama I."/>
            <person name="Ito T."/>
            <person name="Fujiyama A."/>
            <person name="Inagaki F."/>
            <person name="Takami H."/>
        </authorList>
    </citation>
    <scope>NUCLEOTIDE SEQUENCE</scope>
    <source>
        <strain evidence="11">Expedition CK06-06</strain>
    </source>
</reference>
<dbReference type="EMBL" id="BART01007115">
    <property type="protein sequence ID" value="GAG54183.1"/>
    <property type="molecule type" value="Genomic_DNA"/>
</dbReference>
<evidence type="ECO:0000256" key="8">
    <source>
        <dbReference type="ARBA" id="ARBA00023136"/>
    </source>
</evidence>
<evidence type="ECO:0000256" key="6">
    <source>
        <dbReference type="ARBA" id="ARBA00022692"/>
    </source>
</evidence>
<feature type="transmembrane region" description="Helical" evidence="9">
    <location>
        <begin position="142"/>
        <end position="161"/>
    </location>
</feature>
<evidence type="ECO:0000313" key="11">
    <source>
        <dbReference type="EMBL" id="GAG54183.1"/>
    </source>
</evidence>
<protein>
    <recommendedName>
        <fullName evidence="10">ABC transmembrane type-1 domain-containing protein</fullName>
    </recommendedName>
</protein>
<comment type="similarity">
    <text evidence="2">Belongs to the binding-protein-dependent transport system permease family. MalFG subfamily.</text>
</comment>
<dbReference type="GO" id="GO:0005886">
    <property type="term" value="C:plasma membrane"/>
    <property type="evidence" value="ECO:0007669"/>
    <property type="project" value="UniProtKB-SubCell"/>
</dbReference>
<comment type="caution">
    <text evidence="11">The sequence shown here is derived from an EMBL/GenBank/DDBJ whole genome shotgun (WGS) entry which is preliminary data.</text>
</comment>
<dbReference type="AlphaFoldDB" id="X0Z112"/>
<comment type="subcellular location">
    <subcellularLocation>
        <location evidence="1">Cell membrane</location>
        <topology evidence="1">Multi-pass membrane protein</topology>
    </subcellularLocation>
</comment>
<evidence type="ECO:0000256" key="1">
    <source>
        <dbReference type="ARBA" id="ARBA00004651"/>
    </source>
</evidence>
<keyword evidence="7 9" id="KW-1133">Transmembrane helix</keyword>
<evidence type="ECO:0000256" key="3">
    <source>
        <dbReference type="ARBA" id="ARBA00022448"/>
    </source>
</evidence>
<evidence type="ECO:0000256" key="9">
    <source>
        <dbReference type="SAM" id="Phobius"/>
    </source>
</evidence>
<feature type="domain" description="ABC transmembrane type-1" evidence="10">
    <location>
        <begin position="69"/>
        <end position="254"/>
    </location>
</feature>
<dbReference type="PROSITE" id="PS50928">
    <property type="entry name" value="ABC_TM1"/>
    <property type="match status" value="1"/>
</dbReference>
<dbReference type="PANTHER" id="PTHR32243">
    <property type="entry name" value="MALTOSE TRANSPORT SYSTEM PERMEASE-RELATED"/>
    <property type="match status" value="1"/>
</dbReference>
<feature type="non-terminal residue" evidence="11">
    <location>
        <position position="254"/>
    </location>
</feature>
<organism evidence="11">
    <name type="scientific">marine sediment metagenome</name>
    <dbReference type="NCBI Taxonomy" id="412755"/>
    <lineage>
        <taxon>unclassified sequences</taxon>
        <taxon>metagenomes</taxon>
        <taxon>ecological metagenomes</taxon>
    </lineage>
</organism>